<comment type="caution">
    <text evidence="3">The sequence shown here is derived from an EMBL/GenBank/DDBJ whole genome shotgun (WGS) entry which is preliminary data.</text>
</comment>
<feature type="compositionally biased region" description="Polar residues" evidence="1">
    <location>
        <begin position="51"/>
        <end position="62"/>
    </location>
</feature>
<feature type="region of interest" description="Disordered" evidence="1">
    <location>
        <begin position="297"/>
        <end position="346"/>
    </location>
</feature>
<organism evidence="3 4">
    <name type="scientific">Nitzschia inconspicua</name>
    <dbReference type="NCBI Taxonomy" id="303405"/>
    <lineage>
        <taxon>Eukaryota</taxon>
        <taxon>Sar</taxon>
        <taxon>Stramenopiles</taxon>
        <taxon>Ochrophyta</taxon>
        <taxon>Bacillariophyta</taxon>
        <taxon>Bacillariophyceae</taxon>
        <taxon>Bacillariophycidae</taxon>
        <taxon>Bacillariales</taxon>
        <taxon>Bacillariaceae</taxon>
        <taxon>Nitzschia</taxon>
    </lineage>
</organism>
<feature type="region of interest" description="Disordered" evidence="1">
    <location>
        <begin position="196"/>
        <end position="238"/>
    </location>
</feature>
<reference evidence="3" key="2">
    <citation type="submission" date="2021-04" db="EMBL/GenBank/DDBJ databases">
        <authorList>
            <person name="Podell S."/>
        </authorList>
    </citation>
    <scope>NUCLEOTIDE SEQUENCE</scope>
    <source>
        <strain evidence="3">Hildebrandi</strain>
    </source>
</reference>
<evidence type="ECO:0000313" key="3">
    <source>
        <dbReference type="EMBL" id="KAG7340505.1"/>
    </source>
</evidence>
<feature type="region of interest" description="Disordered" evidence="1">
    <location>
        <begin position="37"/>
        <end position="66"/>
    </location>
</feature>
<feature type="region of interest" description="Disordered" evidence="1">
    <location>
        <begin position="263"/>
        <end position="284"/>
    </location>
</feature>
<dbReference type="EMBL" id="JAGRRH010000027">
    <property type="protein sequence ID" value="KAG7340505.1"/>
    <property type="molecule type" value="Genomic_DNA"/>
</dbReference>
<dbReference type="OrthoDB" id="10623538at2759"/>
<feature type="compositionally biased region" description="Polar residues" evidence="1">
    <location>
        <begin position="143"/>
        <end position="171"/>
    </location>
</feature>
<reference evidence="3" key="1">
    <citation type="journal article" date="2021" name="Sci. Rep.">
        <title>Diploid genomic architecture of Nitzschia inconspicua, an elite biomass production diatom.</title>
        <authorList>
            <person name="Oliver A."/>
            <person name="Podell S."/>
            <person name="Pinowska A."/>
            <person name="Traller J.C."/>
            <person name="Smith S.R."/>
            <person name="McClure R."/>
            <person name="Beliaev A."/>
            <person name="Bohutskyi P."/>
            <person name="Hill E.A."/>
            <person name="Rabines A."/>
            <person name="Zheng H."/>
            <person name="Allen L.Z."/>
            <person name="Kuo A."/>
            <person name="Grigoriev I.V."/>
            <person name="Allen A.E."/>
            <person name="Hazlebeck D."/>
            <person name="Allen E.E."/>
        </authorList>
    </citation>
    <scope>NUCLEOTIDE SEQUENCE</scope>
    <source>
        <strain evidence="3">Hildebrandi</strain>
    </source>
</reference>
<name>A0A9K3KBA5_9STRA</name>
<proteinExistence type="predicted"/>
<keyword evidence="2" id="KW-0732">Signal</keyword>
<feature type="compositionally biased region" description="Polar residues" evidence="1">
    <location>
        <begin position="196"/>
        <end position="206"/>
    </location>
</feature>
<feature type="signal peptide" evidence="2">
    <location>
        <begin position="1"/>
        <end position="31"/>
    </location>
</feature>
<keyword evidence="4" id="KW-1185">Reference proteome</keyword>
<feature type="region of interest" description="Disordered" evidence="1">
    <location>
        <begin position="143"/>
        <end position="177"/>
    </location>
</feature>
<evidence type="ECO:0000256" key="2">
    <source>
        <dbReference type="SAM" id="SignalP"/>
    </source>
</evidence>
<dbReference type="Proteomes" id="UP000693970">
    <property type="component" value="Unassembled WGS sequence"/>
</dbReference>
<feature type="chain" id="PRO_5039901543" evidence="2">
    <location>
        <begin position="32"/>
        <end position="390"/>
    </location>
</feature>
<sequence length="390" mass="43745">MKFAALPLKTPKRWSLVSAIFASLTLPTAEGYISPAPHGGWDPNKHKPRTQKNPPCSDNASRPTLIEPPTNVQVEDIFREEYHDWAKRYGKKIDMNDAERFENFKLNFLLQMQHNKKTGIFYLLNEYGDLTVQEYNQLMNKGRNVNTDTATKNNNASTTPRNGDIHSSWTPSKDRDDKISGVDVVEALAKTAQEYQNYLSRKSASANRRRDRERNTSPSDPTVTNPKPKSPQGGDDGEYLVHRELMGDLEAQHRQFMDGITSQPKVVATSKQDDTTPTKPKKESNGYAVMAELVIDPPSTKDCGKENVPGPEQSTTPRVKPPPKVQAMGTNQSYEEKDAPRKRPGTLESKYFQTVKGTPSNRSFFSGIGTQFVGVSSNKRLVRWEPGMDG</sequence>
<dbReference type="AlphaFoldDB" id="A0A9K3KBA5"/>
<evidence type="ECO:0000313" key="4">
    <source>
        <dbReference type="Proteomes" id="UP000693970"/>
    </source>
</evidence>
<feature type="compositionally biased region" description="Basic and acidic residues" evidence="1">
    <location>
        <begin position="271"/>
        <end position="284"/>
    </location>
</feature>
<protein>
    <submittedName>
        <fullName evidence="3">Cathepsin propeptide inhibitor domain I29</fullName>
    </submittedName>
</protein>
<feature type="compositionally biased region" description="Polar residues" evidence="1">
    <location>
        <begin position="216"/>
        <end position="227"/>
    </location>
</feature>
<evidence type="ECO:0000256" key="1">
    <source>
        <dbReference type="SAM" id="MobiDB-lite"/>
    </source>
</evidence>
<gene>
    <name evidence="3" type="ORF">IV203_024048</name>
</gene>
<accession>A0A9K3KBA5</accession>